<dbReference type="Pfam" id="PF00651">
    <property type="entry name" value="BTB"/>
    <property type="match status" value="1"/>
</dbReference>
<sequence length="230" mass="26299">MAEHPTWLPAFRVYLSGAFSDMTIVCADTKFQVHKVVVCSQSSFFNTACSEPWAKSKQPTVDVSDDDVEAVKRMIDFFYRGDYQDFETDKFTQHAQVFAIATKYNIDKLAQKAADKFWNANIKCWDAEAFLKSVPIIFLGTPEQVLGLRDVATRCVRVHFIQLGGDADIQALWRETCTSTPTFTFHLLQSFHGNPLMGYCEKCGYGQAMEPHQYRCLKCRSRHATMKDFK</sequence>
<dbReference type="OrthoDB" id="6359816at2759"/>
<name>A0A178CF61_9EURO</name>
<dbReference type="RefSeq" id="XP_022496122.1">
    <property type="nucleotide sequence ID" value="XM_022647875.1"/>
</dbReference>
<dbReference type="SMART" id="SM00225">
    <property type="entry name" value="BTB"/>
    <property type="match status" value="1"/>
</dbReference>
<proteinExistence type="predicted"/>
<evidence type="ECO:0000313" key="2">
    <source>
        <dbReference type="EMBL" id="OAL27984.1"/>
    </source>
</evidence>
<keyword evidence="3" id="KW-1185">Reference proteome</keyword>
<dbReference type="Proteomes" id="UP000185904">
    <property type="component" value="Unassembled WGS sequence"/>
</dbReference>
<evidence type="ECO:0000313" key="3">
    <source>
        <dbReference type="Proteomes" id="UP000185904"/>
    </source>
</evidence>
<accession>A0A178CF61</accession>
<dbReference type="EMBL" id="LVCJ01000091">
    <property type="protein sequence ID" value="OAL27984.1"/>
    <property type="molecule type" value="Genomic_DNA"/>
</dbReference>
<dbReference type="GeneID" id="34593003"/>
<dbReference type="PROSITE" id="PS50097">
    <property type="entry name" value="BTB"/>
    <property type="match status" value="1"/>
</dbReference>
<dbReference type="AlphaFoldDB" id="A0A178CF61"/>
<feature type="domain" description="BTB" evidence="1">
    <location>
        <begin position="20"/>
        <end position="87"/>
    </location>
</feature>
<dbReference type="Gene3D" id="3.30.710.10">
    <property type="entry name" value="Potassium Channel Kv1.1, Chain A"/>
    <property type="match status" value="1"/>
</dbReference>
<dbReference type="InterPro" id="IPR011333">
    <property type="entry name" value="SKP1/BTB/POZ_sf"/>
</dbReference>
<dbReference type="InterPro" id="IPR000210">
    <property type="entry name" value="BTB/POZ_dom"/>
</dbReference>
<gene>
    <name evidence="2" type="ORF">AYO20_09606</name>
</gene>
<comment type="caution">
    <text evidence="2">The sequence shown here is derived from an EMBL/GenBank/DDBJ whole genome shotgun (WGS) entry which is preliminary data.</text>
</comment>
<evidence type="ECO:0000259" key="1">
    <source>
        <dbReference type="PROSITE" id="PS50097"/>
    </source>
</evidence>
<dbReference type="PANTHER" id="PTHR47843:SF5">
    <property type="entry name" value="BTB_POZ DOMAIN PROTEIN"/>
    <property type="match status" value="1"/>
</dbReference>
<dbReference type="PANTHER" id="PTHR47843">
    <property type="entry name" value="BTB DOMAIN-CONTAINING PROTEIN-RELATED"/>
    <property type="match status" value="1"/>
</dbReference>
<organism evidence="2 3">
    <name type="scientific">Fonsecaea nubica</name>
    <dbReference type="NCBI Taxonomy" id="856822"/>
    <lineage>
        <taxon>Eukaryota</taxon>
        <taxon>Fungi</taxon>
        <taxon>Dikarya</taxon>
        <taxon>Ascomycota</taxon>
        <taxon>Pezizomycotina</taxon>
        <taxon>Eurotiomycetes</taxon>
        <taxon>Chaetothyriomycetidae</taxon>
        <taxon>Chaetothyriales</taxon>
        <taxon>Herpotrichiellaceae</taxon>
        <taxon>Fonsecaea</taxon>
    </lineage>
</organism>
<protein>
    <recommendedName>
        <fullName evidence="1">BTB domain-containing protein</fullName>
    </recommendedName>
</protein>
<dbReference type="SUPFAM" id="SSF54695">
    <property type="entry name" value="POZ domain"/>
    <property type="match status" value="1"/>
</dbReference>
<dbReference type="CDD" id="cd18186">
    <property type="entry name" value="BTB_POZ_ZBTB_KLHL-like"/>
    <property type="match status" value="1"/>
</dbReference>
<reference evidence="2 3" key="1">
    <citation type="submission" date="2016-03" db="EMBL/GenBank/DDBJ databases">
        <title>The draft genome sequence of Fonsecaea nubica causative agent of cutaneous subcutaneous infection in human host.</title>
        <authorList>
            <person name="Costa F."/>
            <person name="Sybren D.H."/>
            <person name="Raittz R.T."/>
            <person name="Weiss V.A."/>
            <person name="Leao A.C."/>
            <person name="Gomes R."/>
            <person name="De Souza E.M."/>
            <person name="Pedrosa F.O."/>
            <person name="Steffens M.B."/>
            <person name="Bombassaro A."/>
            <person name="Tadra-Sfeir M.Z."/>
            <person name="Moreno L.F."/>
            <person name="Najafzadeh M.J."/>
            <person name="Felipe M.S."/>
            <person name="Teixeira M."/>
            <person name="Sun J."/>
            <person name="Xi L."/>
            <person name="Castro M.A."/>
            <person name="Vicente V.A."/>
        </authorList>
    </citation>
    <scope>NUCLEOTIDE SEQUENCE [LARGE SCALE GENOMIC DNA]</scope>
    <source>
        <strain evidence="2 3">CBS 269.64</strain>
    </source>
</reference>